<evidence type="ECO:0000313" key="2">
    <source>
        <dbReference type="EMBL" id="OEH92906.1"/>
    </source>
</evidence>
<keyword evidence="1" id="KW-1133">Transmembrane helix</keyword>
<feature type="transmembrane region" description="Helical" evidence="1">
    <location>
        <begin position="27"/>
        <end position="47"/>
    </location>
</feature>
<proteinExistence type="predicted"/>
<dbReference type="Proteomes" id="UP000095209">
    <property type="component" value="Unassembled WGS sequence"/>
</dbReference>
<accession>A0A1E5LFS1</accession>
<name>A0A1E5LFS1_9BACI</name>
<keyword evidence="3" id="KW-1185">Reference proteome</keyword>
<dbReference type="AlphaFoldDB" id="A0A1E5LFS1"/>
<dbReference type="STRING" id="1305675.BFG57_14630"/>
<protein>
    <submittedName>
        <fullName evidence="2">Uncharacterized protein</fullName>
    </submittedName>
</protein>
<sequence length="139" mass="16070">MFVEFFAVFFIIFVFVLLTGTSKRVKVWFGTIYTSIAIIFITGSLVVRFRTSYFKLSEKEWIANDGQVKLGDWVIPFYLIGAALLLILIDYRFYQKASESDGTSKWMFIILGSLFSLFYCFSVLSMLLAVAFMFYPFAP</sequence>
<comment type="caution">
    <text evidence="2">The sequence shown here is derived from an EMBL/GenBank/DDBJ whole genome shotgun (WGS) entry which is preliminary data.</text>
</comment>
<dbReference type="EMBL" id="MJEH01000021">
    <property type="protein sequence ID" value="OEH92906.1"/>
    <property type="molecule type" value="Genomic_DNA"/>
</dbReference>
<feature type="transmembrane region" description="Helical" evidence="1">
    <location>
        <begin position="6"/>
        <end position="22"/>
    </location>
</feature>
<keyword evidence="1" id="KW-0472">Membrane</keyword>
<feature type="transmembrane region" description="Helical" evidence="1">
    <location>
        <begin position="73"/>
        <end position="94"/>
    </location>
</feature>
<organism evidence="2 3">
    <name type="scientific">Bacillus solimangrovi</name>
    <dbReference type="NCBI Taxonomy" id="1305675"/>
    <lineage>
        <taxon>Bacteria</taxon>
        <taxon>Bacillati</taxon>
        <taxon>Bacillota</taxon>
        <taxon>Bacilli</taxon>
        <taxon>Bacillales</taxon>
        <taxon>Bacillaceae</taxon>
        <taxon>Bacillus</taxon>
    </lineage>
</organism>
<reference evidence="2 3" key="1">
    <citation type="submission" date="2016-08" db="EMBL/GenBank/DDBJ databases">
        <title>Genome of Bacillus solimangrovi GH2-4.</title>
        <authorList>
            <person name="Lim S."/>
            <person name="Kim B.-C."/>
        </authorList>
    </citation>
    <scope>NUCLEOTIDE SEQUENCE [LARGE SCALE GENOMIC DNA]</scope>
    <source>
        <strain evidence="2 3">GH2-4</strain>
    </source>
</reference>
<keyword evidence="1" id="KW-0812">Transmembrane</keyword>
<dbReference type="RefSeq" id="WP_069717084.1">
    <property type="nucleotide sequence ID" value="NZ_MJEH01000021.1"/>
</dbReference>
<evidence type="ECO:0000313" key="3">
    <source>
        <dbReference type="Proteomes" id="UP000095209"/>
    </source>
</evidence>
<feature type="transmembrane region" description="Helical" evidence="1">
    <location>
        <begin position="106"/>
        <end position="135"/>
    </location>
</feature>
<evidence type="ECO:0000256" key="1">
    <source>
        <dbReference type="SAM" id="Phobius"/>
    </source>
</evidence>
<gene>
    <name evidence="2" type="ORF">BFG57_14630</name>
</gene>